<organism evidence="3 4">
    <name type="scientific">Mesorhabditis belari</name>
    <dbReference type="NCBI Taxonomy" id="2138241"/>
    <lineage>
        <taxon>Eukaryota</taxon>
        <taxon>Metazoa</taxon>
        <taxon>Ecdysozoa</taxon>
        <taxon>Nematoda</taxon>
        <taxon>Chromadorea</taxon>
        <taxon>Rhabditida</taxon>
        <taxon>Rhabditina</taxon>
        <taxon>Rhabditomorpha</taxon>
        <taxon>Rhabditoidea</taxon>
        <taxon>Rhabditidae</taxon>
        <taxon>Mesorhabditinae</taxon>
        <taxon>Mesorhabditis</taxon>
    </lineage>
</organism>
<evidence type="ECO:0000256" key="1">
    <source>
        <dbReference type="SAM" id="MobiDB-lite"/>
    </source>
</evidence>
<feature type="region of interest" description="Disordered" evidence="1">
    <location>
        <begin position="96"/>
        <end position="115"/>
    </location>
</feature>
<evidence type="ECO:0000313" key="3">
    <source>
        <dbReference type="Proteomes" id="UP000887575"/>
    </source>
</evidence>
<evidence type="ECO:0000256" key="2">
    <source>
        <dbReference type="SAM" id="Phobius"/>
    </source>
</evidence>
<dbReference type="AlphaFoldDB" id="A0AAF3FRG5"/>
<proteinExistence type="predicted"/>
<reference evidence="4" key="1">
    <citation type="submission" date="2024-02" db="UniProtKB">
        <authorList>
            <consortium name="WormBaseParasite"/>
        </authorList>
    </citation>
    <scope>IDENTIFICATION</scope>
</reference>
<keyword evidence="2" id="KW-1133">Transmembrane helix</keyword>
<dbReference type="WBParaSite" id="MBELARI_LOCUS9734">
    <property type="protein sequence ID" value="MBELARI_LOCUS9734"/>
    <property type="gene ID" value="MBELARI_LOCUS9734"/>
</dbReference>
<sequence>MVDKEEGKGCSAMVIEKISPEESRRSWLRLKFCQVYFLLVLVAVLAFAILIFCIVFAAKLSQMNSRYESIEAKTKGLMEMKQGFNNFRTVGLLLNGNNNNKQKTGDGVPSGDEYA</sequence>
<keyword evidence="2" id="KW-0472">Membrane</keyword>
<keyword evidence="3" id="KW-1185">Reference proteome</keyword>
<feature type="transmembrane region" description="Helical" evidence="2">
    <location>
        <begin position="35"/>
        <end position="58"/>
    </location>
</feature>
<dbReference type="Proteomes" id="UP000887575">
    <property type="component" value="Unassembled WGS sequence"/>
</dbReference>
<keyword evidence="2" id="KW-0812">Transmembrane</keyword>
<name>A0AAF3FRG5_9BILA</name>
<protein>
    <submittedName>
        <fullName evidence="4">Uncharacterized protein</fullName>
    </submittedName>
</protein>
<accession>A0AAF3FRG5</accession>
<evidence type="ECO:0000313" key="4">
    <source>
        <dbReference type="WBParaSite" id="MBELARI_LOCUS9734"/>
    </source>
</evidence>